<organism evidence="1 2">
    <name type="scientific">Adhaeribacter rhizoryzae</name>
    <dbReference type="NCBI Taxonomy" id="2607907"/>
    <lineage>
        <taxon>Bacteria</taxon>
        <taxon>Pseudomonadati</taxon>
        <taxon>Bacteroidota</taxon>
        <taxon>Cytophagia</taxon>
        <taxon>Cytophagales</taxon>
        <taxon>Hymenobacteraceae</taxon>
        <taxon>Adhaeribacter</taxon>
    </lineage>
</organism>
<dbReference type="Proteomes" id="UP000323426">
    <property type="component" value="Unassembled WGS sequence"/>
</dbReference>
<comment type="caution">
    <text evidence="1">The sequence shown here is derived from an EMBL/GenBank/DDBJ whole genome shotgun (WGS) entry which is preliminary data.</text>
</comment>
<dbReference type="AlphaFoldDB" id="A0A5M6DR36"/>
<evidence type="ECO:0000313" key="2">
    <source>
        <dbReference type="Proteomes" id="UP000323426"/>
    </source>
</evidence>
<protein>
    <submittedName>
        <fullName evidence="1">Uncharacterized protein</fullName>
    </submittedName>
</protein>
<dbReference type="EMBL" id="VWSF01000002">
    <property type="protein sequence ID" value="KAA5548712.1"/>
    <property type="molecule type" value="Genomic_DNA"/>
</dbReference>
<reference evidence="1 2" key="1">
    <citation type="submission" date="2019-09" db="EMBL/GenBank/DDBJ databases">
        <title>Genome sequence and assembly of Adhaeribacter sp.</title>
        <authorList>
            <person name="Chhetri G."/>
        </authorList>
    </citation>
    <scope>NUCLEOTIDE SEQUENCE [LARGE SCALE GENOMIC DNA]</scope>
    <source>
        <strain evidence="1 2">DK36</strain>
    </source>
</reference>
<accession>A0A5M6DR36</accession>
<keyword evidence="2" id="KW-1185">Reference proteome</keyword>
<proteinExistence type="predicted"/>
<sequence length="67" mass="7762">MKTELYNSMGVVFFSTEYDHRHHWVYNYWKGYQTFDNVVAGANACLAKLQENQSSRILNDNSQVSGP</sequence>
<gene>
    <name evidence="1" type="ORF">F0145_04135</name>
</gene>
<dbReference type="RefSeq" id="WP_150087039.1">
    <property type="nucleotide sequence ID" value="NZ_VWSF01000002.1"/>
</dbReference>
<evidence type="ECO:0000313" key="1">
    <source>
        <dbReference type="EMBL" id="KAA5548712.1"/>
    </source>
</evidence>
<name>A0A5M6DR36_9BACT</name>